<dbReference type="EMBL" id="JARKNE010000001">
    <property type="protein sequence ID" value="KAK5844707.1"/>
    <property type="molecule type" value="Genomic_DNA"/>
</dbReference>
<keyword evidence="2" id="KW-1185">Reference proteome</keyword>
<gene>
    <name evidence="1" type="ORF">PVK06_000848</name>
</gene>
<proteinExistence type="predicted"/>
<comment type="caution">
    <text evidence="1">The sequence shown here is derived from an EMBL/GenBank/DDBJ whole genome shotgun (WGS) entry which is preliminary data.</text>
</comment>
<evidence type="ECO:0000313" key="2">
    <source>
        <dbReference type="Proteomes" id="UP001358586"/>
    </source>
</evidence>
<organism evidence="1 2">
    <name type="scientific">Gossypium arboreum</name>
    <name type="common">Tree cotton</name>
    <name type="synonym">Gossypium nanking</name>
    <dbReference type="NCBI Taxonomy" id="29729"/>
    <lineage>
        <taxon>Eukaryota</taxon>
        <taxon>Viridiplantae</taxon>
        <taxon>Streptophyta</taxon>
        <taxon>Embryophyta</taxon>
        <taxon>Tracheophyta</taxon>
        <taxon>Spermatophyta</taxon>
        <taxon>Magnoliopsida</taxon>
        <taxon>eudicotyledons</taxon>
        <taxon>Gunneridae</taxon>
        <taxon>Pentapetalae</taxon>
        <taxon>rosids</taxon>
        <taxon>malvids</taxon>
        <taxon>Malvales</taxon>
        <taxon>Malvaceae</taxon>
        <taxon>Malvoideae</taxon>
        <taxon>Gossypium</taxon>
    </lineage>
</organism>
<evidence type="ECO:0000313" key="1">
    <source>
        <dbReference type="EMBL" id="KAK5844707.1"/>
    </source>
</evidence>
<evidence type="ECO:0008006" key="3">
    <source>
        <dbReference type="Google" id="ProtNLM"/>
    </source>
</evidence>
<reference evidence="1 2" key="1">
    <citation type="submission" date="2023-03" db="EMBL/GenBank/DDBJ databases">
        <title>WGS of Gossypium arboreum.</title>
        <authorList>
            <person name="Yu D."/>
        </authorList>
    </citation>
    <scope>NUCLEOTIDE SEQUENCE [LARGE SCALE GENOMIC DNA]</scope>
    <source>
        <tissue evidence="1">Leaf</tissue>
    </source>
</reference>
<protein>
    <recommendedName>
        <fullName evidence="3">Retrotransposon Copia-like N-terminal domain-containing protein</fullName>
    </recommendedName>
</protein>
<dbReference type="Proteomes" id="UP001358586">
    <property type="component" value="Chromosome 1"/>
</dbReference>
<name>A0ABR0QZG9_GOSAR</name>
<accession>A0ABR0QZG9</accession>
<sequence length="102" mass="11475">MATEAISGNDYENHQSFNMAAPVNGSYPDPGSGFLRKIQQFPKHDTLKLSEHNFILWKQQVMLILKGYGLHEFVLGTICIPLQSVVDSNGNLVTNPEFLFHK</sequence>